<evidence type="ECO:0000313" key="1">
    <source>
        <dbReference type="EMBL" id="AEW04626.1"/>
    </source>
</evidence>
<name>G8TUH9_SULAD</name>
<reference evidence="2" key="1">
    <citation type="submission" date="2011-12" db="EMBL/GenBank/DDBJ databases">
        <title>The complete genome of chromosome of Sulfobacillus acidophilus DSM 10332.</title>
        <authorList>
            <person name="Lucas S."/>
            <person name="Han J."/>
            <person name="Lapidus A."/>
            <person name="Bruce D."/>
            <person name="Goodwin L."/>
            <person name="Pitluck S."/>
            <person name="Peters L."/>
            <person name="Kyrpides N."/>
            <person name="Mavromatis K."/>
            <person name="Ivanova N."/>
            <person name="Mikhailova N."/>
            <person name="Chertkov O."/>
            <person name="Saunders E."/>
            <person name="Detter J.C."/>
            <person name="Tapia R."/>
            <person name="Han C."/>
            <person name="Land M."/>
            <person name="Hauser L."/>
            <person name="Markowitz V."/>
            <person name="Cheng J.-F."/>
            <person name="Hugenholtz P."/>
            <person name="Woyke T."/>
            <person name="Wu D."/>
            <person name="Pukall R."/>
            <person name="Gehrich-Schroeter G."/>
            <person name="Schneider S."/>
            <person name="Klenk H.-P."/>
            <person name="Eisen J.A."/>
        </authorList>
    </citation>
    <scope>NUCLEOTIDE SEQUENCE [LARGE SCALE GENOMIC DNA]</scope>
    <source>
        <strain evidence="2">ATCC 700253 / DSM 10332 / NAL</strain>
    </source>
</reference>
<dbReference type="AlphaFoldDB" id="G8TUH9"/>
<dbReference type="KEGG" id="sap:Sulac_1126"/>
<dbReference type="Proteomes" id="UP000005439">
    <property type="component" value="Chromosome"/>
</dbReference>
<keyword evidence="2" id="KW-1185">Reference proteome</keyword>
<protein>
    <submittedName>
        <fullName evidence="1">Uncharacterized protein</fullName>
    </submittedName>
</protein>
<dbReference type="STRING" id="679936.Sulac_1126"/>
<evidence type="ECO:0000313" key="2">
    <source>
        <dbReference type="Proteomes" id="UP000005439"/>
    </source>
</evidence>
<dbReference type="HOGENOM" id="CLU_745813_0_0_9"/>
<dbReference type="EMBL" id="CP003179">
    <property type="protein sequence ID" value="AEW04626.1"/>
    <property type="molecule type" value="Genomic_DNA"/>
</dbReference>
<sequence length="371" mass="41957">MNPKPSITHKLMAVARQLARMPETDTRYQPTMEQLMDMVERAVDQGIDHVIERAIERLHDEHAHDAAELVAFWADEYASAMPVQIIMNPSGPPRWVEQLLFVVPIVLVQPLGEPVPRGMPSGAAWDRFVQSFRHHGLIEQGPSLFLAPVLYTADELPQTWSARRHWGAQLLQQILDQSIDFTINAASSTAAIIAPNRQIALRFLVGGVLLTDDDAAPAWEIFEDFEDTETDDADESTMNADIVHDQLQAWLGTVKSLIDQWWPSVQGFPGWPGRWDVAQETARHLWNVIGLQQSLEQAEIIGGGIVEVETRWDASLATWCVAIKNRKPESNTEWVWALDADGDDEREILDEILRASGIKRRIWDETTRDEI</sequence>
<dbReference type="Pfam" id="PF11062">
    <property type="entry name" value="DUF2863"/>
    <property type="match status" value="1"/>
</dbReference>
<dbReference type="PATRIC" id="fig|679936.5.peg.1186"/>
<proteinExistence type="predicted"/>
<reference evidence="1 2" key="2">
    <citation type="journal article" date="2012" name="Stand. Genomic Sci.">
        <title>Complete genome sequence of the moderately thermophilic mineral-sulfide-oxidizing firmicute Sulfobacillus acidophilus type strain (NAL(T)).</title>
        <authorList>
            <person name="Anderson I."/>
            <person name="Chertkov O."/>
            <person name="Chen A."/>
            <person name="Saunders E."/>
            <person name="Lapidus A."/>
            <person name="Nolan M."/>
            <person name="Lucas S."/>
            <person name="Hammon N."/>
            <person name="Deshpande S."/>
            <person name="Cheng J.F."/>
            <person name="Han C."/>
            <person name="Tapia R."/>
            <person name="Goodwin L.A."/>
            <person name="Pitluck S."/>
            <person name="Liolios K."/>
            <person name="Pagani I."/>
            <person name="Ivanova N."/>
            <person name="Mikhailova N."/>
            <person name="Pati A."/>
            <person name="Palaniappan K."/>
            <person name="Land M."/>
            <person name="Pan C."/>
            <person name="Rohde M."/>
            <person name="Pukall R."/>
            <person name="Goker M."/>
            <person name="Detter J.C."/>
            <person name="Woyke T."/>
            <person name="Bristow J."/>
            <person name="Eisen J.A."/>
            <person name="Markowitz V."/>
            <person name="Hugenholtz P."/>
            <person name="Kyrpides N.C."/>
            <person name="Klenk H.P."/>
            <person name="Mavromatis K."/>
        </authorList>
    </citation>
    <scope>NUCLEOTIDE SEQUENCE [LARGE SCALE GENOMIC DNA]</scope>
    <source>
        <strain evidence="2">ATCC 700253 / DSM 10332 / NAL</strain>
    </source>
</reference>
<gene>
    <name evidence="1" type="ordered locus">Sulac_1126</name>
</gene>
<accession>G8TUH9</accession>
<dbReference type="InterPro" id="IPR021292">
    <property type="entry name" value="DUF2863"/>
</dbReference>
<organism evidence="1 2">
    <name type="scientific">Sulfobacillus acidophilus (strain ATCC 700253 / DSM 10332 / NAL)</name>
    <dbReference type="NCBI Taxonomy" id="679936"/>
    <lineage>
        <taxon>Bacteria</taxon>
        <taxon>Bacillati</taxon>
        <taxon>Bacillota</taxon>
        <taxon>Clostridia</taxon>
        <taxon>Eubacteriales</taxon>
        <taxon>Clostridiales Family XVII. Incertae Sedis</taxon>
        <taxon>Sulfobacillus</taxon>
    </lineage>
</organism>